<reference evidence="6 7" key="1">
    <citation type="submission" date="2015-07" db="EMBL/GenBank/DDBJ databases">
        <authorList>
            <person name="Noorani M."/>
        </authorList>
    </citation>
    <scope>NUCLEOTIDE SEQUENCE [LARGE SCALE GENOMIC DNA]</scope>
    <source>
        <strain evidence="7">ATCC 25104 / DSM 625 / JCM 10724 / NBRC 103206 / NCIMB 11243 / YT-1</strain>
    </source>
</reference>
<dbReference type="GO" id="GO:0006508">
    <property type="term" value="P:proteolysis"/>
    <property type="evidence" value="ECO:0007669"/>
    <property type="project" value="UniProtKB-KW"/>
</dbReference>
<sequence length="349" mass="36362">MGRPVFLGLLLALALALGQRLTAPEEVARSQVIKRALPAVVRIQGTAPAADGGTVGTGFFVSPLRVVTNYHVVQDLSDLTIRLYDGRTFPAERFAVDPGIDLALLTVKGVQAPAVLSFNRASPESLPLGMGLVLVGFPYGQGPLASSGILAGVGPLEVPTPDPSIGAEVGAYLFTDAPLTVGNSGSPLLNLQGQVMGVVADVVGGPSGVGGIGVAIPGELAAQSVEDLERFGIPQRGWLGASLVSLEELPPVLLRALGLTTTQGAMVDRVEPGSPAARAGLRGAQRDAQGRLLALGDVILAINGKPVKDKAEVVRQIARFRPGDRVRLTLWREGRRLEATLVMMARPRR</sequence>
<dbReference type="PANTHER" id="PTHR43343">
    <property type="entry name" value="PEPTIDASE S12"/>
    <property type="match status" value="1"/>
</dbReference>
<dbReference type="RefSeq" id="WP_053767808.1">
    <property type="nucleotide sequence ID" value="NZ_LHCI01000106.1"/>
</dbReference>
<dbReference type="PATRIC" id="fig|271.14.peg.1460"/>
<feature type="chain" id="PRO_5005845021" evidence="4">
    <location>
        <begin position="23"/>
        <end position="349"/>
    </location>
</feature>
<evidence type="ECO:0000313" key="6">
    <source>
        <dbReference type="EMBL" id="KOX90196.1"/>
    </source>
</evidence>
<dbReference type="PROSITE" id="PS50106">
    <property type="entry name" value="PDZ"/>
    <property type="match status" value="1"/>
</dbReference>
<dbReference type="Pfam" id="PF13180">
    <property type="entry name" value="PDZ_2"/>
    <property type="match status" value="1"/>
</dbReference>
<proteinExistence type="inferred from homology"/>
<organism evidence="6 7">
    <name type="scientific">Thermus aquaticus</name>
    <dbReference type="NCBI Taxonomy" id="271"/>
    <lineage>
        <taxon>Bacteria</taxon>
        <taxon>Thermotogati</taxon>
        <taxon>Deinococcota</taxon>
        <taxon>Deinococci</taxon>
        <taxon>Thermales</taxon>
        <taxon>Thermaceae</taxon>
        <taxon>Thermus</taxon>
    </lineage>
</organism>
<dbReference type="SUPFAM" id="SSF50494">
    <property type="entry name" value="Trypsin-like serine proteases"/>
    <property type="match status" value="1"/>
</dbReference>
<dbReference type="InterPro" id="IPR043504">
    <property type="entry name" value="Peptidase_S1_PA_chymotrypsin"/>
</dbReference>
<feature type="signal peptide" evidence="4">
    <location>
        <begin position="1"/>
        <end position="22"/>
    </location>
</feature>
<dbReference type="InterPro" id="IPR036034">
    <property type="entry name" value="PDZ_sf"/>
</dbReference>
<comment type="similarity">
    <text evidence="1">Belongs to the peptidase S1C family.</text>
</comment>
<dbReference type="Pfam" id="PF13365">
    <property type="entry name" value="Trypsin_2"/>
    <property type="match status" value="1"/>
</dbReference>
<keyword evidence="2 6" id="KW-0645">Protease</keyword>
<dbReference type="SUPFAM" id="SSF50156">
    <property type="entry name" value="PDZ domain-like"/>
    <property type="match status" value="1"/>
</dbReference>
<evidence type="ECO:0000256" key="2">
    <source>
        <dbReference type="ARBA" id="ARBA00022670"/>
    </source>
</evidence>
<dbReference type="InterPro" id="IPR051201">
    <property type="entry name" value="Chloro_Bact_Ser_Proteases"/>
</dbReference>
<evidence type="ECO:0000256" key="4">
    <source>
        <dbReference type="SAM" id="SignalP"/>
    </source>
</evidence>
<dbReference type="AlphaFoldDB" id="A0A0N0BM12"/>
<dbReference type="EMBL" id="LHCI01000106">
    <property type="protein sequence ID" value="KOX90196.1"/>
    <property type="molecule type" value="Genomic_DNA"/>
</dbReference>
<dbReference type="PRINTS" id="PR00834">
    <property type="entry name" value="PROTEASES2C"/>
</dbReference>
<dbReference type="InterPro" id="IPR001478">
    <property type="entry name" value="PDZ"/>
</dbReference>
<dbReference type="Proteomes" id="UP000037685">
    <property type="component" value="Unassembled WGS sequence"/>
</dbReference>
<evidence type="ECO:0000259" key="5">
    <source>
        <dbReference type="PROSITE" id="PS50106"/>
    </source>
</evidence>
<dbReference type="InterPro" id="IPR009003">
    <property type="entry name" value="Peptidase_S1_PA"/>
</dbReference>
<keyword evidence="4" id="KW-0732">Signal</keyword>
<dbReference type="Gene3D" id="2.30.42.10">
    <property type="match status" value="1"/>
</dbReference>
<dbReference type="PANTHER" id="PTHR43343:SF3">
    <property type="entry name" value="PROTEASE DO-LIKE 8, CHLOROPLASTIC"/>
    <property type="match status" value="1"/>
</dbReference>
<dbReference type="InterPro" id="IPR001940">
    <property type="entry name" value="Peptidase_S1C"/>
</dbReference>
<evidence type="ECO:0000256" key="3">
    <source>
        <dbReference type="ARBA" id="ARBA00022801"/>
    </source>
</evidence>
<gene>
    <name evidence="6" type="primary">degP1</name>
    <name evidence="6" type="ORF">BVI061214_01384</name>
</gene>
<dbReference type="SMART" id="SM00228">
    <property type="entry name" value="PDZ"/>
    <property type="match status" value="1"/>
</dbReference>
<dbReference type="GO" id="GO:0004252">
    <property type="term" value="F:serine-type endopeptidase activity"/>
    <property type="evidence" value="ECO:0007669"/>
    <property type="project" value="InterPro"/>
</dbReference>
<feature type="domain" description="PDZ" evidence="5">
    <location>
        <begin position="243"/>
        <end position="309"/>
    </location>
</feature>
<evidence type="ECO:0000256" key="1">
    <source>
        <dbReference type="ARBA" id="ARBA00010541"/>
    </source>
</evidence>
<protein>
    <submittedName>
        <fullName evidence="6">Putative periplasmic serine endoprotease DegP-like</fullName>
        <ecNumber evidence="6">3.4.21.107</ecNumber>
    </submittedName>
</protein>
<dbReference type="EC" id="3.4.21.107" evidence="6"/>
<accession>A0A0N0BM12</accession>
<name>A0A0N0BM12_THEAQ</name>
<keyword evidence="3 6" id="KW-0378">Hydrolase</keyword>
<evidence type="ECO:0000313" key="7">
    <source>
        <dbReference type="Proteomes" id="UP000037685"/>
    </source>
</evidence>
<comment type="caution">
    <text evidence="6">The sequence shown here is derived from an EMBL/GenBank/DDBJ whole genome shotgun (WGS) entry which is preliminary data.</text>
</comment>
<dbReference type="Gene3D" id="2.40.10.10">
    <property type="entry name" value="Trypsin-like serine proteases"/>
    <property type="match status" value="2"/>
</dbReference>